<dbReference type="SUPFAM" id="SSF52096">
    <property type="entry name" value="ClpP/crotonase"/>
    <property type="match status" value="1"/>
</dbReference>
<protein>
    <submittedName>
        <fullName evidence="2">ClpP/crotonase-like domain-containing protein</fullName>
    </submittedName>
</protein>
<dbReference type="AlphaFoldDB" id="A0A1Y2AQ83"/>
<sequence>MAPTTLSRPSPTTWQISLTSPPDNRLTPDLLPEWRSNVDGGGKKKIKRGGEWGAGAVILTSDCPKFFSNGLDYEKSLGVERFFENVFDPVTYRLLTFPLVTICAINGHAFAGGMILSLCCDFRLITSGKGLLCMNELQFGSPIPNSFAALLRLRIPHPPHLTQTMLAKRWTQPELLQAGLVDAVVDDQGEGKERRLLEVAVEWANREGQRVKGGAWGSIKDGLYHDVIDASRSLRPLHFPAQEAEAFWARVGTDKARL</sequence>
<dbReference type="InterPro" id="IPR029045">
    <property type="entry name" value="ClpP/crotonase-like_dom_sf"/>
</dbReference>
<feature type="region of interest" description="Disordered" evidence="1">
    <location>
        <begin position="1"/>
        <end position="23"/>
    </location>
</feature>
<proteinExistence type="predicted"/>
<dbReference type="Gene3D" id="3.90.226.10">
    <property type="entry name" value="2-enoyl-CoA Hydratase, Chain A, domain 1"/>
    <property type="match status" value="1"/>
</dbReference>
<evidence type="ECO:0000313" key="2">
    <source>
        <dbReference type="EMBL" id="ORY24682.1"/>
    </source>
</evidence>
<dbReference type="GO" id="GO:0005777">
    <property type="term" value="C:peroxisome"/>
    <property type="evidence" value="ECO:0007669"/>
    <property type="project" value="TreeGrafter"/>
</dbReference>
<dbReference type="CDD" id="cd06558">
    <property type="entry name" value="crotonase-like"/>
    <property type="match status" value="1"/>
</dbReference>
<dbReference type="GO" id="GO:0004165">
    <property type="term" value="F:delta(3)-delta(2)-enoyl-CoA isomerase activity"/>
    <property type="evidence" value="ECO:0007669"/>
    <property type="project" value="TreeGrafter"/>
</dbReference>
<comment type="caution">
    <text evidence="2">The sequence shown here is derived from an EMBL/GenBank/DDBJ whole genome shotgun (WGS) entry which is preliminary data.</text>
</comment>
<keyword evidence="3" id="KW-1185">Reference proteome</keyword>
<feature type="compositionally biased region" description="Polar residues" evidence="1">
    <location>
        <begin position="1"/>
        <end position="22"/>
    </location>
</feature>
<evidence type="ECO:0000313" key="3">
    <source>
        <dbReference type="Proteomes" id="UP000193986"/>
    </source>
</evidence>
<dbReference type="PANTHER" id="PTHR11941">
    <property type="entry name" value="ENOYL-COA HYDRATASE-RELATED"/>
    <property type="match status" value="1"/>
</dbReference>
<accession>A0A1Y2AQ83</accession>
<evidence type="ECO:0000256" key="1">
    <source>
        <dbReference type="SAM" id="MobiDB-lite"/>
    </source>
</evidence>
<dbReference type="PANTHER" id="PTHR11941:SF75">
    <property type="entry name" value="ENOYL-COA HYDRATASE_ISOMERASE FAMILY PROTEIN"/>
    <property type="match status" value="1"/>
</dbReference>
<dbReference type="GO" id="GO:0006635">
    <property type="term" value="P:fatty acid beta-oxidation"/>
    <property type="evidence" value="ECO:0007669"/>
    <property type="project" value="TreeGrafter"/>
</dbReference>
<dbReference type="EMBL" id="MCFC01000065">
    <property type="protein sequence ID" value="ORY24682.1"/>
    <property type="molecule type" value="Genomic_DNA"/>
</dbReference>
<gene>
    <name evidence="2" type="ORF">BCR39DRAFT_581591</name>
</gene>
<organism evidence="2 3">
    <name type="scientific">Naematelia encephala</name>
    <dbReference type="NCBI Taxonomy" id="71784"/>
    <lineage>
        <taxon>Eukaryota</taxon>
        <taxon>Fungi</taxon>
        <taxon>Dikarya</taxon>
        <taxon>Basidiomycota</taxon>
        <taxon>Agaricomycotina</taxon>
        <taxon>Tremellomycetes</taxon>
        <taxon>Tremellales</taxon>
        <taxon>Naemateliaceae</taxon>
        <taxon>Naematelia</taxon>
    </lineage>
</organism>
<dbReference type="Pfam" id="PF00378">
    <property type="entry name" value="ECH_1"/>
    <property type="match status" value="1"/>
</dbReference>
<dbReference type="InterPro" id="IPR001753">
    <property type="entry name" value="Enoyl-CoA_hydra/iso"/>
</dbReference>
<dbReference type="Proteomes" id="UP000193986">
    <property type="component" value="Unassembled WGS sequence"/>
</dbReference>
<dbReference type="OrthoDB" id="1696280at2759"/>
<dbReference type="InParanoid" id="A0A1Y2AQ83"/>
<reference evidence="2 3" key="1">
    <citation type="submission" date="2016-07" db="EMBL/GenBank/DDBJ databases">
        <title>Pervasive Adenine N6-methylation of Active Genes in Fungi.</title>
        <authorList>
            <consortium name="DOE Joint Genome Institute"/>
            <person name="Mondo S.J."/>
            <person name="Dannebaum R.O."/>
            <person name="Kuo R.C."/>
            <person name="Labutti K."/>
            <person name="Haridas S."/>
            <person name="Kuo A."/>
            <person name="Salamov A."/>
            <person name="Ahrendt S.R."/>
            <person name="Lipzen A."/>
            <person name="Sullivan W."/>
            <person name="Andreopoulos W.B."/>
            <person name="Clum A."/>
            <person name="Lindquist E."/>
            <person name="Daum C."/>
            <person name="Ramamoorthy G.K."/>
            <person name="Gryganskyi A."/>
            <person name="Culley D."/>
            <person name="Magnuson J.K."/>
            <person name="James T.Y."/>
            <person name="O'Malley M.A."/>
            <person name="Stajich J.E."/>
            <person name="Spatafora J.W."/>
            <person name="Visel A."/>
            <person name="Grigoriev I.V."/>
        </authorList>
    </citation>
    <scope>NUCLEOTIDE SEQUENCE [LARGE SCALE GENOMIC DNA]</scope>
    <source>
        <strain evidence="2 3">68-887.2</strain>
    </source>
</reference>
<dbReference type="STRING" id="71784.A0A1Y2AQ83"/>
<name>A0A1Y2AQ83_9TREE</name>